<evidence type="ECO:0000259" key="23">
    <source>
        <dbReference type="PROSITE" id="PS51873"/>
    </source>
</evidence>
<evidence type="ECO:0000256" key="14">
    <source>
        <dbReference type="ARBA" id="ARBA00022833"/>
    </source>
</evidence>
<evidence type="ECO:0000256" key="5">
    <source>
        <dbReference type="ARBA" id="ARBA00022640"/>
    </source>
</evidence>
<dbReference type="Pfam" id="PF24641">
    <property type="entry name" value="KH_DEAH11_2nd"/>
    <property type="match status" value="1"/>
</dbReference>
<dbReference type="InterPro" id="IPR013087">
    <property type="entry name" value="Znf_C2H2_type"/>
</dbReference>
<dbReference type="GO" id="GO:0005524">
    <property type="term" value="F:ATP binding"/>
    <property type="evidence" value="ECO:0007669"/>
    <property type="project" value="UniProtKB-KW"/>
</dbReference>
<gene>
    <name evidence="24" type="ORF">TSUD_180200</name>
</gene>
<dbReference type="Pfam" id="PF24637">
    <property type="entry name" value="RRM_DEAH11"/>
    <property type="match status" value="1"/>
</dbReference>
<accession>A0A2Z6P2K3</accession>
<dbReference type="InterPro" id="IPR044066">
    <property type="entry name" value="TRIAD_supradom"/>
</dbReference>
<evidence type="ECO:0000256" key="1">
    <source>
        <dbReference type="ARBA" id="ARBA00004229"/>
    </source>
</evidence>
<organism evidence="24 25">
    <name type="scientific">Trifolium subterraneum</name>
    <name type="common">Subterranean clover</name>
    <dbReference type="NCBI Taxonomy" id="3900"/>
    <lineage>
        <taxon>Eukaryota</taxon>
        <taxon>Viridiplantae</taxon>
        <taxon>Streptophyta</taxon>
        <taxon>Embryophyta</taxon>
        <taxon>Tracheophyta</taxon>
        <taxon>Spermatophyta</taxon>
        <taxon>Magnoliopsida</taxon>
        <taxon>eudicotyledons</taxon>
        <taxon>Gunneridae</taxon>
        <taxon>Pentapetalae</taxon>
        <taxon>rosids</taxon>
        <taxon>fabids</taxon>
        <taxon>Fabales</taxon>
        <taxon>Fabaceae</taxon>
        <taxon>Papilionoideae</taxon>
        <taxon>50 kb inversion clade</taxon>
        <taxon>NPAAA clade</taxon>
        <taxon>Hologalegina</taxon>
        <taxon>IRL clade</taxon>
        <taxon>Trifolieae</taxon>
        <taxon>Trifolium</taxon>
    </lineage>
</organism>
<dbReference type="CDD" id="cd18791">
    <property type="entry name" value="SF2_C_RHA"/>
    <property type="match status" value="1"/>
</dbReference>
<dbReference type="Pfam" id="PF24638">
    <property type="entry name" value="KH_DEAH11_1st"/>
    <property type="match status" value="1"/>
</dbReference>
<evidence type="ECO:0000259" key="22">
    <source>
        <dbReference type="PROSITE" id="PS51194"/>
    </source>
</evidence>
<dbReference type="InterPro" id="IPR017907">
    <property type="entry name" value="Znf_RING_CS"/>
</dbReference>
<dbReference type="PROSITE" id="PS50089">
    <property type="entry name" value="ZF_RING_2"/>
    <property type="match status" value="1"/>
</dbReference>
<dbReference type="InterPro" id="IPR056244">
    <property type="entry name" value="RRM_DEAH11/12"/>
</dbReference>
<evidence type="ECO:0000256" key="15">
    <source>
        <dbReference type="ARBA" id="ARBA00022840"/>
    </source>
</evidence>
<evidence type="ECO:0000256" key="19">
    <source>
        <dbReference type="SAM" id="MobiDB-lite"/>
    </source>
</evidence>
<evidence type="ECO:0000256" key="9">
    <source>
        <dbReference type="ARBA" id="ARBA00022741"/>
    </source>
</evidence>
<evidence type="ECO:0000256" key="7">
    <source>
        <dbReference type="ARBA" id="ARBA00022723"/>
    </source>
</evidence>
<dbReference type="Proteomes" id="UP000242715">
    <property type="component" value="Unassembled WGS sequence"/>
</dbReference>
<evidence type="ECO:0000256" key="16">
    <source>
        <dbReference type="ARBA" id="ARBA00022946"/>
    </source>
</evidence>
<dbReference type="FunFam" id="1.20.120.1080:FF:000033">
    <property type="entry name" value="RBR-type E3 ubiquitin transferase"/>
    <property type="match status" value="1"/>
</dbReference>
<dbReference type="InterPro" id="IPR002464">
    <property type="entry name" value="DNA/RNA_helicase_DEAH_CS"/>
</dbReference>
<dbReference type="FunFam" id="3.40.50.300:FF:001279">
    <property type="entry name" value="ATP-dependent RNA helicase DEAH12 chloroplastic"/>
    <property type="match status" value="1"/>
</dbReference>
<keyword evidence="7" id="KW-0479">Metal-binding</keyword>
<keyword evidence="5" id="KW-0934">Plastid</keyword>
<evidence type="ECO:0000256" key="18">
    <source>
        <dbReference type="PROSITE-ProRule" id="PRU00175"/>
    </source>
</evidence>
<keyword evidence="14" id="KW-0862">Zinc</keyword>
<dbReference type="CDD" id="cd20335">
    <property type="entry name" value="BRcat_RBR"/>
    <property type="match status" value="1"/>
</dbReference>
<dbReference type="SUPFAM" id="SSF54928">
    <property type="entry name" value="RNA-binding domain, RBD"/>
    <property type="match status" value="1"/>
</dbReference>
<dbReference type="PROSITE" id="PS00028">
    <property type="entry name" value="ZINC_FINGER_C2H2_1"/>
    <property type="match status" value="1"/>
</dbReference>
<evidence type="ECO:0000256" key="6">
    <source>
        <dbReference type="ARBA" id="ARBA00022679"/>
    </source>
</evidence>
<dbReference type="InterPro" id="IPR042035">
    <property type="entry name" value="DEAH_win-hel_dom"/>
</dbReference>
<keyword evidence="16" id="KW-0809">Transit peptide</keyword>
<dbReference type="InterPro" id="IPR013083">
    <property type="entry name" value="Znf_RING/FYVE/PHD"/>
</dbReference>
<dbReference type="InterPro" id="IPR002867">
    <property type="entry name" value="IBR_dom"/>
</dbReference>
<evidence type="ECO:0000259" key="20">
    <source>
        <dbReference type="PROSITE" id="PS50089"/>
    </source>
</evidence>
<dbReference type="PROSITE" id="PS51192">
    <property type="entry name" value="HELICASE_ATP_BIND_1"/>
    <property type="match status" value="1"/>
</dbReference>
<dbReference type="CDD" id="cd22585">
    <property type="entry name" value="Rcat_RBR_DEAH12-like"/>
    <property type="match status" value="1"/>
</dbReference>
<dbReference type="InterPro" id="IPR035979">
    <property type="entry name" value="RBD_domain_sf"/>
</dbReference>
<comment type="catalytic activity">
    <reaction evidence="17">
        <text>ATP + H2O = ADP + phosphate + H(+)</text>
        <dbReference type="Rhea" id="RHEA:13065"/>
        <dbReference type="ChEBI" id="CHEBI:15377"/>
        <dbReference type="ChEBI" id="CHEBI:15378"/>
        <dbReference type="ChEBI" id="CHEBI:30616"/>
        <dbReference type="ChEBI" id="CHEBI:43474"/>
        <dbReference type="ChEBI" id="CHEBI:456216"/>
        <dbReference type="EC" id="3.6.4.13"/>
    </reaction>
</comment>
<reference evidence="25" key="1">
    <citation type="journal article" date="2017" name="Front. Plant Sci.">
        <title>Climate Clever Clovers: New Paradigm to Reduce the Environmental Footprint of Ruminants by Breeding Low Methanogenic Forages Utilizing Haplotype Variation.</title>
        <authorList>
            <person name="Kaur P."/>
            <person name="Appels R."/>
            <person name="Bayer P.E."/>
            <person name="Keeble-Gagnere G."/>
            <person name="Wang J."/>
            <person name="Hirakawa H."/>
            <person name="Shirasawa K."/>
            <person name="Vercoe P."/>
            <person name="Stefanova K."/>
            <person name="Durmic Z."/>
            <person name="Nichols P."/>
            <person name="Revell C."/>
            <person name="Isobe S.N."/>
            <person name="Edwards D."/>
            <person name="Erskine W."/>
        </authorList>
    </citation>
    <scope>NUCLEOTIDE SEQUENCE [LARGE SCALE GENOMIC DNA]</scope>
    <source>
        <strain evidence="25">cv. Daliak</strain>
    </source>
</reference>
<dbReference type="EC" id="3.6.4.13" evidence="3"/>
<dbReference type="Pfam" id="PF00271">
    <property type="entry name" value="Helicase_C"/>
    <property type="match status" value="1"/>
</dbReference>
<dbReference type="SMART" id="SM00647">
    <property type="entry name" value="IBR"/>
    <property type="match status" value="2"/>
</dbReference>
<evidence type="ECO:0000256" key="12">
    <source>
        <dbReference type="ARBA" id="ARBA00022801"/>
    </source>
</evidence>
<dbReference type="PANTHER" id="PTHR18934:SF81">
    <property type="entry name" value="ATP-DEPENDENT RNA HELICASE DEAH11, CHLOROPLASTIC-RELATED"/>
    <property type="match status" value="1"/>
</dbReference>
<dbReference type="PROSITE" id="PS00518">
    <property type="entry name" value="ZF_RING_1"/>
    <property type="match status" value="1"/>
</dbReference>
<dbReference type="GO" id="GO:0003724">
    <property type="term" value="F:RNA helicase activity"/>
    <property type="evidence" value="ECO:0007669"/>
    <property type="project" value="UniProtKB-EC"/>
</dbReference>
<dbReference type="InterPro" id="IPR056247">
    <property type="entry name" value="KH_DEAH11/12_2nd"/>
</dbReference>
<dbReference type="Pfam" id="PF07717">
    <property type="entry name" value="OB_NTP_bind"/>
    <property type="match status" value="1"/>
</dbReference>
<dbReference type="OrthoDB" id="10009520at2759"/>
<dbReference type="Pfam" id="PF01485">
    <property type="entry name" value="IBR"/>
    <property type="match status" value="1"/>
</dbReference>
<protein>
    <recommendedName>
        <fullName evidence="3">RNA helicase</fullName>
        <ecNumber evidence="3">3.6.4.13</ecNumber>
    </recommendedName>
</protein>
<evidence type="ECO:0000256" key="17">
    <source>
        <dbReference type="ARBA" id="ARBA00047984"/>
    </source>
</evidence>
<evidence type="ECO:0000313" key="24">
    <source>
        <dbReference type="EMBL" id="GAU49956.1"/>
    </source>
</evidence>
<dbReference type="GO" id="GO:0008270">
    <property type="term" value="F:zinc ion binding"/>
    <property type="evidence" value="ECO:0007669"/>
    <property type="project" value="UniProtKB-KW"/>
</dbReference>
<feature type="domain" description="RING-type" evidence="23">
    <location>
        <begin position="1517"/>
        <end position="1725"/>
    </location>
</feature>
<keyword evidence="12" id="KW-0378">Hydrolase</keyword>
<feature type="domain" description="RING-type" evidence="20">
    <location>
        <begin position="1521"/>
        <end position="1563"/>
    </location>
</feature>
<dbReference type="InterPro" id="IPR011545">
    <property type="entry name" value="DEAD/DEAH_box_helicase_dom"/>
</dbReference>
<dbReference type="FunFam" id="3.40.50.300:FF:002114">
    <property type="entry name" value="ATP-dependent RNA helicase DEAH12 chloroplastic"/>
    <property type="match status" value="1"/>
</dbReference>
<sequence>MKKTFPPNYNPHFHRQPPHCPVYRHRKPGFHSNHRVDRPPERNSPHRPPNFILKLHLGRRSLNRDDVECLIGKCKPNPDNFLFYPCDGVAASLNFIQWTDARDAVVWFWESRLSEGHDFTPELISNVMVPSDRVELEGSLRRVFVSHVKELMEGKEVKRWVEEWDRLSMEIGSVASLLGKPFPIRVQQQNIQRKKGLDDEKSLVERRLKEFEFGMECILQHLGENNNVECGGDFVPVFRFGESFDWGKIHSLIVRERRRLEEGLPIYAYRREILQQIQDQQVTVLIGETGSGKSTQIVQFLADSGIGADESIVCTQPRKIAAKSLAQRVQEESSGCYEEGSVQCYSTFSSGDMFGSRIAFMTDHCLLQQYMSDRNLSGVSCIIVDEAHERSLNTDLLLALIKNLLCKRVEMRLIIMSATADAKQLSDYFYGCGIFHVVGRNFPVEMRYVPADYGEHSGSAVVASYVFDVVKMATEIHKTEAEGTILAFLTSQLEVEWACENFKALSAVALPLHGKLSPEEQFHVFQNYAGKRKVIFATNLAETSITIPGVKYVIDSGLVKDCRFDPCSGMNVLKVCWVSQSSANQRAGRAGRTEPGRCYRMYSEADYQSMELNQEPEIRRVHLGVAVLKILALGVKNVQDFDFVDAPSPSSIEMAIRNLIHLGFIKVNNNVHELTYEGRYLARMGIEPRHGKLILGCFQLALGREGIVLAAMMPNASNIFCRFGNEGDKQRSDCLKVQFCHSDGDLFTLLSVYKEWEGLPQDRRNKWCWENSINAKCMRRCHDTVLELESFLEREHGFVVPSYWRWDPHTPSVHDKNMKKVILSSLADNVAMFSGRYQLGYEVAQTGQHVQLHPSSSLLVFAQRPSWVVFGELLSVSNEYLVCVSAVDFESLNSLQPPPLFDVSKLEERKLQMTSLTGFGTVLLKRFCGKGNSNLLGLVSRIRNACMDERIFVEVNYDENLIKLYAASHDMSTASMLVNDVLEDEKKRLRAECMEKCLYHGSGSSSPVALFGSGAEIKHLELGKHSLSVEVCHPNINAIDDKELLMFFEKNTSGCICSVYKFQGMVKDADDREKWGKITFLSPDAAKRAVELNGEEFCGSSLKILPSQSAMGGDKTFQFPEVKAKIFWPRRPSKGFGIVKCDKNDVNFILRDFFNLAIGGRYVRCAPSNKSMDCIVISGLDRELSETEILDVLRTATSRRILDFFVVRGDAVGNPPCSACEEALYKEISPLMPKKNPHTSSCRVQVFPAEPKDSFMRALINFDGRLHLEAAKALEKIEGKVLPGCLSWQKIKCEQLFHSSLIFPAPVYHVIREQLEKILASFNNLNGLEWNLNRTATGSHRLKITANATKTVAEVRRPLEELSRGKIIEHDSLTPAALQLLLSRDGISLKCSIQQETTTYIIFDRHSLNLRIFGSPDKIALAQQKLIQSLLSIHEKKQLVIPLRGRDLPSDLMKQVVKNFGPDLHGLKEKVPGADLKLNTRQQMIFLHGNKELKPRVEEITLEIARSGHHLVERLDTGPSCPICLCDVEHGYQLEGCGHLFCRLCLLEQCESAIKNQGIFPICCAHKGCGDPILLADFRTLLSNDKLDELFRASLGAFVASSSGNYRFCPSPDCPSIYRVAHPDTASEPFICGACYSETCTKCHIEYHPYLSCERYRELKDDPDSSLKEWCKGKEQVKSCFACGQIIEKIDGCNHVECKCGKHVCWVCLEIFTKSDECYDHLRTIHMTI</sequence>
<keyword evidence="11" id="KW-0833">Ubl conjugation pathway</keyword>
<dbReference type="Gene3D" id="1.20.120.1750">
    <property type="match status" value="1"/>
</dbReference>
<dbReference type="CDD" id="cd17917">
    <property type="entry name" value="DEXHc_RHA-like"/>
    <property type="match status" value="1"/>
</dbReference>
<dbReference type="Gene3D" id="1.10.10.2130">
    <property type="entry name" value="DEAH helicase family, winged-helix domain"/>
    <property type="match status" value="1"/>
</dbReference>
<dbReference type="InterPro" id="IPR056245">
    <property type="entry name" value="KH_DEAH11/12"/>
</dbReference>
<dbReference type="PROSITE" id="PS00690">
    <property type="entry name" value="DEAH_ATP_HELICASE"/>
    <property type="match status" value="1"/>
</dbReference>
<keyword evidence="6" id="KW-0808">Transferase</keyword>
<evidence type="ECO:0000259" key="21">
    <source>
        <dbReference type="PROSITE" id="PS51192"/>
    </source>
</evidence>
<dbReference type="SMART" id="SM00487">
    <property type="entry name" value="DEXDc"/>
    <property type="match status" value="1"/>
</dbReference>
<comment type="similarity">
    <text evidence="2">Belongs to the DEAD box helicase family. DEAH subfamily.</text>
</comment>
<dbReference type="FunFam" id="1.10.10.2130:FF:000001">
    <property type="entry name" value="Pre-mRNA-splicing factor ATP-dependent RNA helicase"/>
    <property type="match status" value="1"/>
</dbReference>
<dbReference type="Gene3D" id="3.30.40.10">
    <property type="entry name" value="Zinc/RING finger domain, C3HC4 (zinc finger)"/>
    <property type="match status" value="1"/>
</dbReference>
<feature type="domain" description="Helicase C-terminal" evidence="22">
    <location>
        <begin position="468"/>
        <end position="634"/>
    </location>
</feature>
<evidence type="ECO:0000256" key="4">
    <source>
        <dbReference type="ARBA" id="ARBA00022528"/>
    </source>
</evidence>
<feature type="domain" description="Helicase ATP-binding" evidence="21">
    <location>
        <begin position="274"/>
        <end position="438"/>
    </location>
</feature>
<evidence type="ECO:0000256" key="2">
    <source>
        <dbReference type="ARBA" id="ARBA00008792"/>
    </source>
</evidence>
<dbReference type="SUPFAM" id="SSF52540">
    <property type="entry name" value="P-loop containing nucleoside triphosphate hydrolases"/>
    <property type="match status" value="1"/>
</dbReference>
<comment type="subcellular location">
    <subcellularLocation>
        <location evidence="1">Plastid</location>
        <location evidence="1">Chloroplast</location>
    </subcellularLocation>
</comment>
<dbReference type="SMART" id="SM00490">
    <property type="entry name" value="HELICc"/>
    <property type="match status" value="1"/>
</dbReference>
<evidence type="ECO:0000256" key="13">
    <source>
        <dbReference type="ARBA" id="ARBA00022806"/>
    </source>
</evidence>
<dbReference type="InterPro" id="IPR007502">
    <property type="entry name" value="Helicase-assoc_dom"/>
</dbReference>
<feature type="compositionally biased region" description="Basic and acidic residues" evidence="19">
    <location>
        <begin position="34"/>
        <end position="44"/>
    </location>
</feature>
<dbReference type="InterPro" id="IPR056246">
    <property type="entry name" value="KH_DEAH11/12_1st"/>
</dbReference>
<feature type="region of interest" description="Disordered" evidence="19">
    <location>
        <begin position="31"/>
        <end position="50"/>
    </location>
</feature>
<dbReference type="GO" id="GO:0009507">
    <property type="term" value="C:chloroplast"/>
    <property type="evidence" value="ECO:0007669"/>
    <property type="project" value="UniProtKB-SubCell"/>
</dbReference>
<keyword evidence="8" id="KW-0677">Repeat</keyword>
<dbReference type="Pfam" id="PF00270">
    <property type="entry name" value="DEAD"/>
    <property type="match status" value="1"/>
</dbReference>
<dbReference type="SMART" id="SM00847">
    <property type="entry name" value="HA2"/>
    <property type="match status" value="1"/>
</dbReference>
<dbReference type="InterPro" id="IPR011709">
    <property type="entry name" value="DEAD-box_helicase_OB_fold"/>
</dbReference>
<proteinExistence type="inferred from homology"/>
<dbReference type="GO" id="GO:0003723">
    <property type="term" value="F:RNA binding"/>
    <property type="evidence" value="ECO:0007669"/>
    <property type="project" value="TreeGrafter"/>
</dbReference>
<keyword evidence="25" id="KW-1185">Reference proteome</keyword>
<dbReference type="PROSITE" id="PS51873">
    <property type="entry name" value="TRIAD"/>
    <property type="match status" value="1"/>
</dbReference>
<dbReference type="GO" id="GO:0016740">
    <property type="term" value="F:transferase activity"/>
    <property type="evidence" value="ECO:0007669"/>
    <property type="project" value="UniProtKB-KW"/>
</dbReference>
<keyword evidence="15" id="KW-0067">ATP-binding</keyword>
<dbReference type="InterPro" id="IPR001841">
    <property type="entry name" value="Znf_RING"/>
</dbReference>
<dbReference type="SUPFAM" id="SSF57850">
    <property type="entry name" value="RING/U-box"/>
    <property type="match status" value="3"/>
</dbReference>
<dbReference type="InterPro" id="IPR027417">
    <property type="entry name" value="P-loop_NTPase"/>
</dbReference>
<evidence type="ECO:0000256" key="8">
    <source>
        <dbReference type="ARBA" id="ARBA00022737"/>
    </source>
</evidence>
<dbReference type="PANTHER" id="PTHR18934">
    <property type="entry name" value="ATP-DEPENDENT RNA HELICASE"/>
    <property type="match status" value="1"/>
</dbReference>
<dbReference type="FunFam" id="1.20.120.1750:FF:000020">
    <property type="entry name" value="ATP-dependent RNA helicase DEAH12 chloroplastic"/>
    <property type="match status" value="1"/>
</dbReference>
<evidence type="ECO:0000313" key="25">
    <source>
        <dbReference type="Proteomes" id="UP000242715"/>
    </source>
</evidence>
<keyword evidence="9" id="KW-0547">Nucleotide-binding</keyword>
<evidence type="ECO:0000256" key="11">
    <source>
        <dbReference type="ARBA" id="ARBA00022786"/>
    </source>
</evidence>
<keyword evidence="4" id="KW-0150">Chloroplast</keyword>
<dbReference type="Gene3D" id="3.40.50.300">
    <property type="entry name" value="P-loop containing nucleotide triphosphate hydrolases"/>
    <property type="match status" value="2"/>
</dbReference>
<dbReference type="EMBL" id="DF974664">
    <property type="protein sequence ID" value="GAU49956.1"/>
    <property type="molecule type" value="Genomic_DNA"/>
</dbReference>
<keyword evidence="10 18" id="KW-0863">Zinc-finger</keyword>
<dbReference type="InterPro" id="IPR056248">
    <property type="entry name" value="RBD_DEAH11/12"/>
</dbReference>
<evidence type="ECO:0000256" key="10">
    <source>
        <dbReference type="ARBA" id="ARBA00022771"/>
    </source>
</evidence>
<dbReference type="PROSITE" id="PS51194">
    <property type="entry name" value="HELICASE_CTER"/>
    <property type="match status" value="1"/>
</dbReference>
<dbReference type="InterPro" id="IPR001650">
    <property type="entry name" value="Helicase_C-like"/>
</dbReference>
<evidence type="ECO:0000256" key="3">
    <source>
        <dbReference type="ARBA" id="ARBA00012552"/>
    </source>
</evidence>
<dbReference type="Pfam" id="PF24475">
    <property type="entry name" value="RBD_DEAH11"/>
    <property type="match status" value="1"/>
</dbReference>
<dbReference type="InterPro" id="IPR014001">
    <property type="entry name" value="Helicase_ATP-bd"/>
</dbReference>
<keyword evidence="13" id="KW-0347">Helicase</keyword>
<dbReference type="Pfam" id="PF24471">
    <property type="entry name" value="KH_DEAH11"/>
    <property type="match status" value="1"/>
</dbReference>
<dbReference type="CDD" id="cd00590">
    <property type="entry name" value="RRM_SF"/>
    <property type="match status" value="1"/>
</dbReference>
<dbReference type="GO" id="GO:0016787">
    <property type="term" value="F:hydrolase activity"/>
    <property type="evidence" value="ECO:0007669"/>
    <property type="project" value="UniProtKB-KW"/>
</dbReference>
<name>A0A2Z6P2K3_TRISU</name>